<accession>B0E0V3</accession>
<dbReference type="RefSeq" id="XP_001889814.1">
    <property type="nucleotide sequence ID" value="XM_001889779.1"/>
</dbReference>
<dbReference type="HOGENOM" id="CLU_1283442_0_0_1"/>
<evidence type="ECO:0000313" key="2">
    <source>
        <dbReference type="Proteomes" id="UP000001194"/>
    </source>
</evidence>
<dbReference type="KEGG" id="lbc:LACBIDRAFT_334945"/>
<dbReference type="AlphaFoldDB" id="B0E0V3"/>
<proteinExistence type="predicted"/>
<organism evidence="2">
    <name type="scientific">Laccaria bicolor (strain S238N-H82 / ATCC MYA-4686)</name>
    <name type="common">Bicoloured deceiver</name>
    <name type="synonym">Laccaria laccata var. bicolor</name>
    <dbReference type="NCBI Taxonomy" id="486041"/>
    <lineage>
        <taxon>Eukaryota</taxon>
        <taxon>Fungi</taxon>
        <taxon>Dikarya</taxon>
        <taxon>Basidiomycota</taxon>
        <taxon>Agaricomycotina</taxon>
        <taxon>Agaricomycetes</taxon>
        <taxon>Agaricomycetidae</taxon>
        <taxon>Agaricales</taxon>
        <taxon>Agaricineae</taxon>
        <taxon>Hydnangiaceae</taxon>
        <taxon>Laccaria</taxon>
    </lineage>
</organism>
<evidence type="ECO:0000313" key="1">
    <source>
        <dbReference type="EMBL" id="EDQ99465.1"/>
    </source>
</evidence>
<dbReference type="OrthoDB" id="3237761at2759"/>
<keyword evidence="2" id="KW-1185">Reference proteome</keyword>
<protein>
    <submittedName>
        <fullName evidence="1">Predicted protein</fullName>
    </submittedName>
</protein>
<dbReference type="Proteomes" id="UP000001194">
    <property type="component" value="Unassembled WGS sequence"/>
</dbReference>
<dbReference type="GeneID" id="6085520"/>
<dbReference type="InParanoid" id="B0E0V3"/>
<dbReference type="EMBL" id="DS547163">
    <property type="protein sequence ID" value="EDQ99465.1"/>
    <property type="molecule type" value="Genomic_DNA"/>
</dbReference>
<sequence>MSVLYISIGRNQLMIRQKGTRVWYNMSSGGLMFATVDSTGRLPDGTILLTIIDDDGERVTLPYVLFTLSKPPFKPPHRAAECGCLSQTRSNMASWEVMDPVLYISIGRNQLMIRQKGTRVWYNMSSGGLMFATVDSTGRLPDGTILLTIIDDDGERVTLPYVLFTLSKPPFKPPHRAAECGCLSQTRSNMASWEVMDPVNCMTEYWTMTGKEKPR</sequence>
<gene>
    <name evidence="1" type="ORF">LACBIDRAFT_334945</name>
</gene>
<reference evidence="1 2" key="1">
    <citation type="journal article" date="2008" name="Nature">
        <title>The genome of Laccaria bicolor provides insights into mycorrhizal symbiosis.</title>
        <authorList>
            <person name="Martin F."/>
            <person name="Aerts A."/>
            <person name="Ahren D."/>
            <person name="Brun A."/>
            <person name="Danchin E.G.J."/>
            <person name="Duchaussoy F."/>
            <person name="Gibon J."/>
            <person name="Kohler A."/>
            <person name="Lindquist E."/>
            <person name="Pereda V."/>
            <person name="Salamov A."/>
            <person name="Shapiro H.J."/>
            <person name="Wuyts J."/>
            <person name="Blaudez D."/>
            <person name="Buee M."/>
            <person name="Brokstein P."/>
            <person name="Canbaeck B."/>
            <person name="Cohen D."/>
            <person name="Courty P.E."/>
            <person name="Coutinho P.M."/>
            <person name="Delaruelle C."/>
            <person name="Detter J.C."/>
            <person name="Deveau A."/>
            <person name="DiFazio S."/>
            <person name="Duplessis S."/>
            <person name="Fraissinet-Tachet L."/>
            <person name="Lucic E."/>
            <person name="Frey-Klett P."/>
            <person name="Fourrey C."/>
            <person name="Feussner I."/>
            <person name="Gay G."/>
            <person name="Grimwood J."/>
            <person name="Hoegger P.J."/>
            <person name="Jain P."/>
            <person name="Kilaru S."/>
            <person name="Labbe J."/>
            <person name="Lin Y.C."/>
            <person name="Legue V."/>
            <person name="Le Tacon F."/>
            <person name="Marmeisse R."/>
            <person name="Melayah D."/>
            <person name="Montanini B."/>
            <person name="Muratet M."/>
            <person name="Nehls U."/>
            <person name="Niculita-Hirzel H."/>
            <person name="Oudot-Le Secq M.P."/>
            <person name="Peter M."/>
            <person name="Quesneville H."/>
            <person name="Rajashekar B."/>
            <person name="Reich M."/>
            <person name="Rouhier N."/>
            <person name="Schmutz J."/>
            <person name="Yin T."/>
            <person name="Chalot M."/>
            <person name="Henrissat B."/>
            <person name="Kuees U."/>
            <person name="Lucas S."/>
            <person name="Van de Peer Y."/>
            <person name="Podila G.K."/>
            <person name="Polle A."/>
            <person name="Pukkila P.J."/>
            <person name="Richardson P.M."/>
            <person name="Rouze P."/>
            <person name="Sanders I.R."/>
            <person name="Stajich J.E."/>
            <person name="Tunlid A."/>
            <person name="Tuskan G."/>
            <person name="Grigoriev I.V."/>
        </authorList>
    </citation>
    <scope>NUCLEOTIDE SEQUENCE [LARGE SCALE GENOMIC DNA]</scope>
    <source>
        <strain evidence="2">S238N-H82 / ATCC MYA-4686</strain>
    </source>
</reference>
<name>B0E0V3_LACBS</name>